<proteinExistence type="inferred from homology"/>
<keyword evidence="4" id="KW-0539">Nucleus</keyword>
<dbReference type="GO" id="GO:0005634">
    <property type="term" value="C:nucleus"/>
    <property type="evidence" value="ECO:0007669"/>
    <property type="project" value="UniProtKB-SubCell"/>
</dbReference>
<dbReference type="Gene3D" id="1.20.5.1180">
    <property type="entry name" value="Geminin coiled-coil domain"/>
    <property type="match status" value="1"/>
</dbReference>
<dbReference type="SUPFAM" id="SSF111469">
    <property type="entry name" value="Geminin coiled-coil domain"/>
    <property type="match status" value="1"/>
</dbReference>
<evidence type="ECO:0000256" key="4">
    <source>
        <dbReference type="ARBA" id="ARBA00023242"/>
    </source>
</evidence>
<comment type="similarity">
    <text evidence="2">Belongs to the geminin family.</text>
</comment>
<name>A0AAD7T188_9TELE</name>
<dbReference type="InterPro" id="IPR022786">
    <property type="entry name" value="Geminin/Multicilin"/>
</dbReference>
<evidence type="ECO:0000313" key="8">
    <source>
        <dbReference type="Proteomes" id="UP001221898"/>
    </source>
</evidence>
<feature type="coiled-coil region" evidence="6">
    <location>
        <begin position="17"/>
        <end position="51"/>
    </location>
</feature>
<evidence type="ECO:0000256" key="5">
    <source>
        <dbReference type="ARBA" id="ARBA00023306"/>
    </source>
</evidence>
<organism evidence="7 8">
    <name type="scientific">Aldrovandia affinis</name>
    <dbReference type="NCBI Taxonomy" id="143900"/>
    <lineage>
        <taxon>Eukaryota</taxon>
        <taxon>Metazoa</taxon>
        <taxon>Chordata</taxon>
        <taxon>Craniata</taxon>
        <taxon>Vertebrata</taxon>
        <taxon>Euteleostomi</taxon>
        <taxon>Actinopterygii</taxon>
        <taxon>Neopterygii</taxon>
        <taxon>Teleostei</taxon>
        <taxon>Notacanthiformes</taxon>
        <taxon>Halosauridae</taxon>
        <taxon>Aldrovandia</taxon>
    </lineage>
</organism>
<comment type="subcellular location">
    <subcellularLocation>
        <location evidence="1">Nucleus</location>
    </subcellularLocation>
</comment>
<accession>A0AAD7T188</accession>
<dbReference type="EMBL" id="JAINUG010000019">
    <property type="protein sequence ID" value="KAJ8412501.1"/>
    <property type="molecule type" value="Genomic_DNA"/>
</dbReference>
<comment type="caution">
    <text evidence="7">The sequence shown here is derived from an EMBL/GenBank/DDBJ whole genome shotgun (WGS) entry which is preliminary data.</text>
</comment>
<dbReference type="PANTHER" id="PTHR13372:SF4">
    <property type="entry name" value="GEMININ"/>
    <property type="match status" value="1"/>
</dbReference>
<dbReference type="GO" id="GO:0008156">
    <property type="term" value="P:negative regulation of DNA replication"/>
    <property type="evidence" value="ECO:0007669"/>
    <property type="project" value="TreeGrafter"/>
</dbReference>
<dbReference type="Pfam" id="PF07412">
    <property type="entry name" value="Geminin"/>
    <property type="match status" value="1"/>
</dbReference>
<keyword evidence="8" id="KW-1185">Reference proteome</keyword>
<reference evidence="7" key="1">
    <citation type="journal article" date="2023" name="Science">
        <title>Genome structures resolve the early diversification of teleost fishes.</title>
        <authorList>
            <person name="Parey E."/>
            <person name="Louis A."/>
            <person name="Montfort J."/>
            <person name="Bouchez O."/>
            <person name="Roques C."/>
            <person name="Iampietro C."/>
            <person name="Lluch J."/>
            <person name="Castinel A."/>
            <person name="Donnadieu C."/>
            <person name="Desvignes T."/>
            <person name="Floi Bucao C."/>
            <person name="Jouanno E."/>
            <person name="Wen M."/>
            <person name="Mejri S."/>
            <person name="Dirks R."/>
            <person name="Jansen H."/>
            <person name="Henkel C."/>
            <person name="Chen W.J."/>
            <person name="Zahm M."/>
            <person name="Cabau C."/>
            <person name="Klopp C."/>
            <person name="Thompson A.W."/>
            <person name="Robinson-Rechavi M."/>
            <person name="Braasch I."/>
            <person name="Lecointre G."/>
            <person name="Bobe J."/>
            <person name="Postlethwait J.H."/>
            <person name="Berthelot C."/>
            <person name="Roest Crollius H."/>
            <person name="Guiguen Y."/>
        </authorList>
    </citation>
    <scope>NUCLEOTIDE SEQUENCE</scope>
    <source>
        <strain evidence="7">NC1722</strain>
    </source>
</reference>
<keyword evidence="3 6" id="KW-0175">Coiled coil</keyword>
<dbReference type="PANTHER" id="PTHR13372">
    <property type="entry name" value="GEMININ"/>
    <property type="match status" value="1"/>
</dbReference>
<evidence type="ECO:0000256" key="6">
    <source>
        <dbReference type="SAM" id="Coils"/>
    </source>
</evidence>
<sequence length="76" mass="8695">MKSIYWKEVAEERRKALYNVLQENEKLQKAIEAKEEEISKLRVENKELQVTQGQHERRGRTVGSVGVLAASVESAP</sequence>
<evidence type="ECO:0000256" key="3">
    <source>
        <dbReference type="ARBA" id="ARBA00023054"/>
    </source>
</evidence>
<evidence type="ECO:0000313" key="7">
    <source>
        <dbReference type="EMBL" id="KAJ8412501.1"/>
    </source>
</evidence>
<gene>
    <name evidence="7" type="ORF">AAFF_G00128370</name>
</gene>
<dbReference type="GO" id="GO:0045786">
    <property type="term" value="P:negative regulation of cell cycle"/>
    <property type="evidence" value="ECO:0007669"/>
    <property type="project" value="TreeGrafter"/>
</dbReference>
<protein>
    <submittedName>
        <fullName evidence="7">Uncharacterized protein</fullName>
    </submittedName>
</protein>
<dbReference type="AlphaFoldDB" id="A0AAD7T188"/>
<evidence type="ECO:0000256" key="2">
    <source>
        <dbReference type="ARBA" id="ARBA00007979"/>
    </source>
</evidence>
<keyword evidence="5" id="KW-0131">Cell cycle</keyword>
<dbReference type="Proteomes" id="UP001221898">
    <property type="component" value="Unassembled WGS sequence"/>
</dbReference>
<evidence type="ECO:0000256" key="1">
    <source>
        <dbReference type="ARBA" id="ARBA00004123"/>
    </source>
</evidence>